<evidence type="ECO:0000313" key="1">
    <source>
        <dbReference type="EMBL" id="MCK7610879.1"/>
    </source>
</evidence>
<keyword evidence="2" id="KW-1185">Reference proteome</keyword>
<proteinExistence type="predicted"/>
<name>A0ABT0GN83_9HYPH</name>
<organism evidence="1 2">
    <name type="scientific">Roseibium sediminicola</name>
    <dbReference type="NCBI Taxonomy" id="2933272"/>
    <lineage>
        <taxon>Bacteria</taxon>
        <taxon>Pseudomonadati</taxon>
        <taxon>Pseudomonadota</taxon>
        <taxon>Alphaproteobacteria</taxon>
        <taxon>Hyphomicrobiales</taxon>
        <taxon>Stappiaceae</taxon>
        <taxon>Roseibium</taxon>
    </lineage>
</organism>
<gene>
    <name evidence="1" type="ORF">M0H32_01790</name>
</gene>
<comment type="caution">
    <text evidence="1">The sequence shown here is derived from an EMBL/GenBank/DDBJ whole genome shotgun (WGS) entry which is preliminary data.</text>
</comment>
<accession>A0ABT0GN83</accession>
<dbReference type="RefSeq" id="WP_248149944.1">
    <property type="nucleotide sequence ID" value="NZ_JALNMJ010000001.1"/>
</dbReference>
<reference evidence="1" key="1">
    <citation type="submission" date="2022-04" db="EMBL/GenBank/DDBJ databases">
        <title>Roseibium sp. CAU 1639 isolated from mud.</title>
        <authorList>
            <person name="Kim W."/>
        </authorList>
    </citation>
    <scope>NUCLEOTIDE SEQUENCE</scope>
    <source>
        <strain evidence="1">CAU 1639</strain>
    </source>
</reference>
<dbReference type="Proteomes" id="UP001431221">
    <property type="component" value="Unassembled WGS sequence"/>
</dbReference>
<evidence type="ECO:0000313" key="2">
    <source>
        <dbReference type="Proteomes" id="UP001431221"/>
    </source>
</evidence>
<dbReference type="EMBL" id="JALNMJ010000001">
    <property type="protein sequence ID" value="MCK7610879.1"/>
    <property type="molecule type" value="Genomic_DNA"/>
</dbReference>
<protein>
    <submittedName>
        <fullName evidence="1">Uncharacterized protein</fullName>
    </submittedName>
</protein>
<sequence length="129" mass="13555">MTSRLTHLQVLRQERRPLVALASLAFVMRLCLLVLASALTPHTAAAAGLTSLCQPSALEQGLPSSHDPLSCKCGPVCAHGCALGPCLAPKTIALEQSKATAIARPVWTDTVLPPSGHERTKAIRAPPFC</sequence>